<sequence length="165" mass="17311">MAHDAGVAREFTITLGESVIATCAATISALVLEVPVWAMFVGWISYFTRGVNLRQGLVNLVCVFIGLGLGIAAGAATHALTPHLGPVALTAVVFAMSLVVLSLRHLPVFNNLLGFFLGLVAFFASHQPPSWVAFADLAMAAAVGTTAAWIAVLLQRRALRADARA</sequence>
<keyword evidence="1" id="KW-0812">Transmembrane</keyword>
<dbReference type="AlphaFoldDB" id="A0A4Q8L4E5"/>
<keyword evidence="1" id="KW-1133">Transmembrane helix</keyword>
<protein>
    <submittedName>
        <fullName evidence="2">DUF1097 domain-containing protein</fullName>
    </submittedName>
</protein>
<feature type="transmembrane region" description="Helical" evidence="1">
    <location>
        <begin position="56"/>
        <end position="77"/>
    </location>
</feature>
<name>A0A4Q8L4E5_9GAMM</name>
<keyword evidence="1" id="KW-0472">Membrane</keyword>
<dbReference type="Proteomes" id="UP000292627">
    <property type="component" value="Unassembled WGS sequence"/>
</dbReference>
<comment type="caution">
    <text evidence="2">The sequence shown here is derived from an EMBL/GenBank/DDBJ whole genome shotgun (WGS) entry which is preliminary data.</text>
</comment>
<dbReference type="Pfam" id="PF06496">
    <property type="entry name" value="DUF1097"/>
    <property type="match status" value="1"/>
</dbReference>
<gene>
    <name evidence="2" type="ORF">EA660_19165</name>
</gene>
<organism evidence="2 3">
    <name type="scientific">Pseudoxanthomonas winnipegensis</name>
    <dbReference type="NCBI Taxonomy" id="2480810"/>
    <lineage>
        <taxon>Bacteria</taxon>
        <taxon>Pseudomonadati</taxon>
        <taxon>Pseudomonadota</taxon>
        <taxon>Gammaproteobacteria</taxon>
        <taxon>Lysobacterales</taxon>
        <taxon>Lysobacteraceae</taxon>
        <taxon>Pseudoxanthomonas</taxon>
    </lineage>
</organism>
<evidence type="ECO:0000313" key="2">
    <source>
        <dbReference type="EMBL" id="TAA20147.1"/>
    </source>
</evidence>
<accession>A0A4Q8L4E5</accession>
<dbReference type="RefSeq" id="WP_130553042.1">
    <property type="nucleotide sequence ID" value="NZ_SHMC01000011.1"/>
</dbReference>
<feature type="transmembrane region" description="Helical" evidence="1">
    <location>
        <begin position="83"/>
        <end position="101"/>
    </location>
</feature>
<feature type="transmembrane region" description="Helical" evidence="1">
    <location>
        <begin position="108"/>
        <end position="125"/>
    </location>
</feature>
<dbReference type="OrthoDB" id="8396882at2"/>
<evidence type="ECO:0000313" key="3">
    <source>
        <dbReference type="Proteomes" id="UP000292627"/>
    </source>
</evidence>
<proteinExistence type="predicted"/>
<dbReference type="InterPro" id="IPR009476">
    <property type="entry name" value="DUF1097"/>
</dbReference>
<feature type="transmembrane region" description="Helical" evidence="1">
    <location>
        <begin position="131"/>
        <end position="154"/>
    </location>
</feature>
<evidence type="ECO:0000256" key="1">
    <source>
        <dbReference type="SAM" id="Phobius"/>
    </source>
</evidence>
<feature type="transmembrane region" description="Helical" evidence="1">
    <location>
        <begin position="19"/>
        <end position="44"/>
    </location>
</feature>
<reference evidence="2 3" key="1">
    <citation type="submission" date="2019-02" db="EMBL/GenBank/DDBJ databases">
        <title>WGS of Pseudoxanthomonas species novum from clinical isolates.</title>
        <authorList>
            <person name="Bernier A.-M."/>
            <person name="Bernard K."/>
            <person name="Vachon A."/>
        </authorList>
    </citation>
    <scope>NUCLEOTIDE SEQUENCE [LARGE SCALE GENOMIC DNA]</scope>
    <source>
        <strain evidence="2 3">NML171200</strain>
    </source>
</reference>
<dbReference type="EMBL" id="SHMC01000011">
    <property type="protein sequence ID" value="TAA20147.1"/>
    <property type="molecule type" value="Genomic_DNA"/>
</dbReference>